<name>A0AAU9N267_9ASTR</name>
<reference evidence="1 2" key="1">
    <citation type="submission" date="2022-01" db="EMBL/GenBank/DDBJ databases">
        <authorList>
            <person name="Xiong W."/>
            <person name="Schranz E."/>
        </authorList>
    </citation>
    <scope>NUCLEOTIDE SEQUENCE [LARGE SCALE GENOMIC DNA]</scope>
</reference>
<sequence>MEKDTNPIIHAHYNGTFAPSPLMYFDADIASIPYKVVNNMTFPDFTHFLEKLTNVESEMCIFFPHEEEETNLEDDLVSIDDVDFVLKDGLKT</sequence>
<proteinExistence type="predicted"/>
<keyword evidence="2" id="KW-1185">Reference proteome</keyword>
<dbReference type="EMBL" id="CAKMRJ010003334">
    <property type="protein sequence ID" value="CAH1433225.1"/>
    <property type="molecule type" value="Genomic_DNA"/>
</dbReference>
<comment type="caution">
    <text evidence="1">The sequence shown here is derived from an EMBL/GenBank/DDBJ whole genome shotgun (WGS) entry which is preliminary data.</text>
</comment>
<evidence type="ECO:0000313" key="2">
    <source>
        <dbReference type="Proteomes" id="UP001157418"/>
    </source>
</evidence>
<dbReference type="Proteomes" id="UP001157418">
    <property type="component" value="Unassembled WGS sequence"/>
</dbReference>
<organism evidence="1 2">
    <name type="scientific">Lactuca virosa</name>
    <dbReference type="NCBI Taxonomy" id="75947"/>
    <lineage>
        <taxon>Eukaryota</taxon>
        <taxon>Viridiplantae</taxon>
        <taxon>Streptophyta</taxon>
        <taxon>Embryophyta</taxon>
        <taxon>Tracheophyta</taxon>
        <taxon>Spermatophyta</taxon>
        <taxon>Magnoliopsida</taxon>
        <taxon>eudicotyledons</taxon>
        <taxon>Gunneridae</taxon>
        <taxon>Pentapetalae</taxon>
        <taxon>asterids</taxon>
        <taxon>campanulids</taxon>
        <taxon>Asterales</taxon>
        <taxon>Asteraceae</taxon>
        <taxon>Cichorioideae</taxon>
        <taxon>Cichorieae</taxon>
        <taxon>Lactucinae</taxon>
        <taxon>Lactuca</taxon>
    </lineage>
</organism>
<protein>
    <submittedName>
        <fullName evidence="1">Uncharacterized protein</fullName>
    </submittedName>
</protein>
<gene>
    <name evidence="1" type="ORF">LVIROSA_LOCUS19825</name>
</gene>
<accession>A0AAU9N267</accession>
<evidence type="ECO:0000313" key="1">
    <source>
        <dbReference type="EMBL" id="CAH1433225.1"/>
    </source>
</evidence>
<dbReference type="AlphaFoldDB" id="A0AAU9N267"/>